<proteinExistence type="predicted"/>
<protein>
    <submittedName>
        <fullName evidence="2">Uncharacterized protein</fullName>
    </submittedName>
</protein>
<gene>
    <name evidence="2" type="ORF">MAUB_65250</name>
</gene>
<reference evidence="2 3" key="1">
    <citation type="journal article" date="2019" name="Emerg. Microbes Infect.">
        <title>Comprehensive subspecies identification of 175 nontuberculous mycobacteria species based on 7547 genomic profiles.</title>
        <authorList>
            <person name="Matsumoto Y."/>
            <person name="Kinjo T."/>
            <person name="Motooka D."/>
            <person name="Nabeya D."/>
            <person name="Jung N."/>
            <person name="Uechi K."/>
            <person name="Horii T."/>
            <person name="Iida T."/>
            <person name="Fujita J."/>
            <person name="Nakamura S."/>
        </authorList>
    </citation>
    <scope>NUCLEOTIDE SEQUENCE [LARGE SCALE GENOMIC DNA]</scope>
    <source>
        <strain evidence="2 3">JCM 15296</strain>
        <plasmid evidence="2">pJCM15296</plasmid>
    </source>
</reference>
<accession>A0ABN5Z5M0</accession>
<feature type="compositionally biased region" description="Low complexity" evidence="1">
    <location>
        <begin position="76"/>
        <end position="87"/>
    </location>
</feature>
<evidence type="ECO:0000313" key="3">
    <source>
        <dbReference type="Proteomes" id="UP000465609"/>
    </source>
</evidence>
<evidence type="ECO:0000256" key="1">
    <source>
        <dbReference type="SAM" id="MobiDB-lite"/>
    </source>
</evidence>
<keyword evidence="2" id="KW-0614">Plasmid</keyword>
<feature type="compositionally biased region" description="Polar residues" evidence="1">
    <location>
        <begin position="57"/>
        <end position="67"/>
    </location>
</feature>
<dbReference type="EMBL" id="AP022578">
    <property type="protein sequence ID" value="BBX88324.1"/>
    <property type="molecule type" value="Genomic_DNA"/>
</dbReference>
<feature type="region of interest" description="Disordered" evidence="1">
    <location>
        <begin position="56"/>
        <end position="121"/>
    </location>
</feature>
<name>A0ABN5Z5M0_9MYCO</name>
<feature type="compositionally biased region" description="Polar residues" evidence="1">
    <location>
        <begin position="16"/>
        <end position="25"/>
    </location>
</feature>
<organism evidence="2 3">
    <name type="scientific">Mycolicibacterium aubagnense</name>
    <dbReference type="NCBI Taxonomy" id="319707"/>
    <lineage>
        <taxon>Bacteria</taxon>
        <taxon>Bacillati</taxon>
        <taxon>Actinomycetota</taxon>
        <taxon>Actinomycetes</taxon>
        <taxon>Mycobacteriales</taxon>
        <taxon>Mycobacteriaceae</taxon>
        <taxon>Mycolicibacterium</taxon>
    </lineage>
</organism>
<feature type="compositionally biased region" description="Low complexity" evidence="1">
    <location>
        <begin position="100"/>
        <end position="121"/>
    </location>
</feature>
<feature type="region of interest" description="Disordered" evidence="1">
    <location>
        <begin position="1"/>
        <end position="36"/>
    </location>
</feature>
<sequence>MHTPATDALRAHLTTPMGSPLSTTRIPPLMVPGENPNARNTEVVFLTVSIITWPHPYNNNQTPSSPAASPHSVIGSSTLRWRTSRTSAINATNATACGEPTTNAGPTSPTTTPSDTSGDTT</sequence>
<dbReference type="Proteomes" id="UP000465609">
    <property type="component" value="Plasmid pJCM15296"/>
</dbReference>
<evidence type="ECO:0000313" key="2">
    <source>
        <dbReference type="EMBL" id="BBX88324.1"/>
    </source>
</evidence>
<geneLocation type="plasmid" evidence="2 3">
    <name>pJCM15296</name>
</geneLocation>
<keyword evidence="3" id="KW-1185">Reference proteome</keyword>